<sequence length="176" mass="20525">HNRIHKTFSFDFTYDRPINEKIEGSVSVARWGDIFPYIPNGIYANIIAGVVHPDRCPIPPQLCFQMKNKYVVDIAGMEVCPDNDKLINPIRNLKINRYNRTYKTFSYDFSYDRPIDEKIGGSVSVSRWGDGGWIDIPFIGFQRDICRYTLRFFRNHWISFYKNVGLAHPDRCPVPA</sequence>
<dbReference type="Proteomes" id="UP000292052">
    <property type="component" value="Unassembled WGS sequence"/>
</dbReference>
<dbReference type="PANTHER" id="PTHR21112">
    <property type="entry name" value="CHEMOSENSORY PROTEIN A 29A-RELATED"/>
    <property type="match status" value="1"/>
</dbReference>
<proteinExistence type="predicted"/>
<accession>A0A482V800</accession>
<dbReference type="OrthoDB" id="6661750at2759"/>
<feature type="non-terminal residue" evidence="1">
    <location>
        <position position="1"/>
    </location>
</feature>
<keyword evidence="2" id="KW-1185">Reference proteome</keyword>
<dbReference type="PANTHER" id="PTHR21112:SF0">
    <property type="entry name" value="CHEMOSENSORY PROTEIN A 29A-RELATED"/>
    <property type="match status" value="1"/>
</dbReference>
<dbReference type="EMBL" id="QDEB01129168">
    <property type="protein sequence ID" value="RZB39324.1"/>
    <property type="molecule type" value="Genomic_DNA"/>
</dbReference>
<reference evidence="1 2" key="1">
    <citation type="submission" date="2017-03" db="EMBL/GenBank/DDBJ databases">
        <title>Genome of the blue death feigning beetle - Asbolus verrucosus.</title>
        <authorList>
            <person name="Rider S.D."/>
        </authorList>
    </citation>
    <scope>NUCLEOTIDE SEQUENCE [LARGE SCALE GENOMIC DNA]</scope>
    <source>
        <strain evidence="1">Butters</strain>
        <tissue evidence="1">Head and leg muscle</tissue>
    </source>
</reference>
<evidence type="ECO:0000313" key="2">
    <source>
        <dbReference type="Proteomes" id="UP000292052"/>
    </source>
</evidence>
<gene>
    <name evidence="1" type="ORF">BDFB_002875</name>
</gene>
<comment type="caution">
    <text evidence="1">The sequence shown here is derived from an EMBL/GenBank/DDBJ whole genome shotgun (WGS) entry which is preliminary data.</text>
</comment>
<protein>
    <submittedName>
        <fullName evidence="1">Uncharacterized protein</fullName>
    </submittedName>
</protein>
<name>A0A482V800_ASBVE</name>
<dbReference type="AlphaFoldDB" id="A0A482V800"/>
<feature type="non-terminal residue" evidence="1">
    <location>
        <position position="176"/>
    </location>
</feature>
<evidence type="ECO:0000313" key="1">
    <source>
        <dbReference type="EMBL" id="RZB39324.1"/>
    </source>
</evidence>
<organism evidence="1 2">
    <name type="scientific">Asbolus verrucosus</name>
    <name type="common">Desert ironclad beetle</name>
    <dbReference type="NCBI Taxonomy" id="1661398"/>
    <lineage>
        <taxon>Eukaryota</taxon>
        <taxon>Metazoa</taxon>
        <taxon>Ecdysozoa</taxon>
        <taxon>Arthropoda</taxon>
        <taxon>Hexapoda</taxon>
        <taxon>Insecta</taxon>
        <taxon>Pterygota</taxon>
        <taxon>Neoptera</taxon>
        <taxon>Endopterygota</taxon>
        <taxon>Coleoptera</taxon>
        <taxon>Polyphaga</taxon>
        <taxon>Cucujiformia</taxon>
        <taxon>Tenebrionidae</taxon>
        <taxon>Pimeliinae</taxon>
        <taxon>Asbolus</taxon>
    </lineage>
</organism>